<evidence type="ECO:0000313" key="3">
    <source>
        <dbReference type="Proteomes" id="UP000238479"/>
    </source>
</evidence>
<evidence type="ECO:0000259" key="1">
    <source>
        <dbReference type="Pfam" id="PF00462"/>
    </source>
</evidence>
<dbReference type="PROSITE" id="PS51354">
    <property type="entry name" value="GLUTAREDOXIN_2"/>
    <property type="match status" value="1"/>
</dbReference>
<dbReference type="Proteomes" id="UP000238479">
    <property type="component" value="Chromosome 1"/>
</dbReference>
<feature type="domain" description="Glutaredoxin" evidence="1">
    <location>
        <begin position="85"/>
        <end position="148"/>
    </location>
</feature>
<dbReference type="InterPro" id="IPR036249">
    <property type="entry name" value="Thioredoxin-like_sf"/>
</dbReference>
<comment type="caution">
    <text evidence="2">The sequence shown here is derived from an EMBL/GenBank/DDBJ whole genome shotgun (WGS) entry which is preliminary data.</text>
</comment>
<dbReference type="STRING" id="74649.A0A2P6SLC5"/>
<dbReference type="Gramene" id="PRQ59498">
    <property type="protein sequence ID" value="PRQ59498"/>
    <property type="gene ID" value="RchiOBHm_Chr1g0370851"/>
</dbReference>
<dbReference type="Gene3D" id="3.40.30.10">
    <property type="entry name" value="Glutaredoxin"/>
    <property type="match status" value="1"/>
</dbReference>
<dbReference type="InterPro" id="IPR002109">
    <property type="entry name" value="Glutaredoxin"/>
</dbReference>
<dbReference type="EMBL" id="PDCK01000039">
    <property type="protein sequence ID" value="PRQ59498.1"/>
    <property type="molecule type" value="Genomic_DNA"/>
</dbReference>
<organism evidence="2 3">
    <name type="scientific">Rosa chinensis</name>
    <name type="common">China rose</name>
    <dbReference type="NCBI Taxonomy" id="74649"/>
    <lineage>
        <taxon>Eukaryota</taxon>
        <taxon>Viridiplantae</taxon>
        <taxon>Streptophyta</taxon>
        <taxon>Embryophyta</taxon>
        <taxon>Tracheophyta</taxon>
        <taxon>Spermatophyta</taxon>
        <taxon>Magnoliopsida</taxon>
        <taxon>eudicotyledons</taxon>
        <taxon>Gunneridae</taxon>
        <taxon>Pentapetalae</taxon>
        <taxon>rosids</taxon>
        <taxon>fabids</taxon>
        <taxon>Rosales</taxon>
        <taxon>Rosaceae</taxon>
        <taxon>Rosoideae</taxon>
        <taxon>Rosoideae incertae sedis</taxon>
        <taxon>Rosa</taxon>
    </lineage>
</organism>
<accession>A0A2P6SLC5</accession>
<dbReference type="PANTHER" id="PTHR45669">
    <property type="entry name" value="GLUTAREDOXIN DOMAIN-CONTAINING CYSTEINE-RICH PROTEIN CG12206-RELATED"/>
    <property type="match status" value="1"/>
</dbReference>
<dbReference type="AlphaFoldDB" id="A0A2P6SLC5"/>
<name>A0A2P6SLC5_ROSCH</name>
<proteinExistence type="predicted"/>
<gene>
    <name evidence="2" type="ORF">RchiOBHm_Chr1g0370851</name>
</gene>
<evidence type="ECO:0000313" key="2">
    <source>
        <dbReference type="EMBL" id="PRQ59498.1"/>
    </source>
</evidence>
<sequence length="234" mass="26796">MFAPSWLNLKSPSKVGTIKTPRSRRRFSCSSFKDIRSLFQPEPEALTPRRASIIHRAKTSTTVFRLWAHHIARPSRIHDDDRRVVIYYTSLRVVRRTYEDCKVVRSIFRGFCVPIDERDLSMDTKFFEELQELMGSRTFTLPMVFISGICVGGVEEIRQLHESGDLKVMMQWLPVVDSRPCDLCGGIKFVLCQTCDGSHRVHCDGEFSPCTTCNVNGLVMCPSCSTMRHRISSL</sequence>
<keyword evidence="3" id="KW-1185">Reference proteome</keyword>
<protein>
    <submittedName>
        <fullName evidence="2">Putative thioredoxin-like protein</fullName>
    </submittedName>
</protein>
<reference evidence="2 3" key="1">
    <citation type="journal article" date="2018" name="Nat. Genet.">
        <title>The Rosa genome provides new insights in the design of modern roses.</title>
        <authorList>
            <person name="Bendahmane M."/>
        </authorList>
    </citation>
    <scope>NUCLEOTIDE SEQUENCE [LARGE SCALE GENOMIC DNA]</scope>
    <source>
        <strain evidence="3">cv. Old Blush</strain>
    </source>
</reference>
<dbReference type="SUPFAM" id="SSF52833">
    <property type="entry name" value="Thioredoxin-like"/>
    <property type="match status" value="1"/>
</dbReference>
<dbReference type="OMA" id="CDLCRGW"/>
<dbReference type="Pfam" id="PF23733">
    <property type="entry name" value="GRXCR1-2_C"/>
    <property type="match status" value="1"/>
</dbReference>
<dbReference type="Pfam" id="PF00462">
    <property type="entry name" value="Glutaredoxin"/>
    <property type="match status" value="1"/>
</dbReference>
<dbReference type="PANTHER" id="PTHR45669:SF36">
    <property type="entry name" value="GLUTAREDOXIN DOMAIN-CONTAINING PROTEIN"/>
    <property type="match status" value="1"/>
</dbReference>